<keyword evidence="3" id="KW-1185">Reference proteome</keyword>
<gene>
    <name evidence="2" type="ORF">CR162_21565</name>
</gene>
<accession>A0A2C7A770</accession>
<evidence type="ECO:0000313" key="3">
    <source>
        <dbReference type="Proteomes" id="UP000223527"/>
    </source>
</evidence>
<evidence type="ECO:0000313" key="2">
    <source>
        <dbReference type="EMBL" id="PHK92886.1"/>
    </source>
</evidence>
<dbReference type="Pfam" id="PF18145">
    <property type="entry name" value="SAVED"/>
    <property type="match status" value="1"/>
</dbReference>
<organism evidence="2 3">
    <name type="scientific">Teichococcus rhizosphaerae</name>
    <dbReference type="NCBI Taxonomy" id="1335062"/>
    <lineage>
        <taxon>Bacteria</taxon>
        <taxon>Pseudomonadati</taxon>
        <taxon>Pseudomonadota</taxon>
        <taxon>Alphaproteobacteria</taxon>
        <taxon>Acetobacterales</taxon>
        <taxon>Roseomonadaceae</taxon>
        <taxon>Roseomonas</taxon>
    </lineage>
</organism>
<feature type="non-terminal residue" evidence="2">
    <location>
        <position position="1"/>
    </location>
</feature>
<reference evidence="2 3" key="1">
    <citation type="submission" date="2017-10" db="EMBL/GenBank/DDBJ databases">
        <authorList>
            <person name="Banno H."/>
            <person name="Chua N.-H."/>
        </authorList>
    </citation>
    <scope>NUCLEOTIDE SEQUENCE [LARGE SCALE GENOMIC DNA]</scope>
    <source>
        <strain evidence="2 3">YW11</strain>
    </source>
</reference>
<name>A0A2C7A770_9PROT</name>
<comment type="caution">
    <text evidence="2">The sequence shown here is derived from an EMBL/GenBank/DDBJ whole genome shotgun (WGS) entry which is preliminary data.</text>
</comment>
<dbReference type="NCBIfam" id="NF033611">
    <property type="entry name" value="SAVED"/>
    <property type="match status" value="1"/>
</dbReference>
<dbReference type="Proteomes" id="UP000223527">
    <property type="component" value="Unassembled WGS sequence"/>
</dbReference>
<sequence length="478" mass="53392">LRVGFEMGPKSFDDIWIEYDPARSAADQYGEPLRREHIQCKWHVSPDSYGYAHLIDPEFVNANARSLLQRAREAQLNYAPTGDGVRFKLLTNWSLDRADPLREMIGNRSGAMRLNRLYGSSTDNSRAGAVRKAWRDHLAIDENELRLLARTLAFGQATDTLDGLREYLDAVFGLVGLRRIPANESAFPYDDAIFQWMAQGRLEFDRSTFPAICRREGLIGQAEGQSRIYGIKSFEHPIDRLEERCFRVLDLIPAFDERYIRSDTDWQLTLYPALRAFLLGAAKDHSHLRLVLDAHVTLAFAAGSILNIKSGRQVQFEQRTLGRRIWAADDMQPDPSWPTLGVEEKEMVSGGQEVAVVIGLTHQIADEVERYVERNLPSVGKLLLFNLSGGAGSTSVVCGRHADTLAAAISAQVRAAGARLAGTIHLFITAPNAFTFFLGQRQAAMGRIRLYEYDFEGARDRSYSPALTLPVTDGSTSG</sequence>
<dbReference type="EMBL" id="PDNU01000094">
    <property type="protein sequence ID" value="PHK92886.1"/>
    <property type="molecule type" value="Genomic_DNA"/>
</dbReference>
<dbReference type="InterPro" id="IPR040836">
    <property type="entry name" value="SAVED"/>
</dbReference>
<protein>
    <recommendedName>
        <fullName evidence="1">SMODS-associated and fused to various effectors domain-containing protein</fullName>
    </recommendedName>
</protein>
<dbReference type="OrthoDB" id="268467at2"/>
<dbReference type="RefSeq" id="WP_099097524.1">
    <property type="nucleotide sequence ID" value="NZ_PDNU01000094.1"/>
</dbReference>
<proteinExistence type="predicted"/>
<evidence type="ECO:0000259" key="1">
    <source>
        <dbReference type="Pfam" id="PF18145"/>
    </source>
</evidence>
<feature type="domain" description="SMODS-associated and fused to various effectors" evidence="1">
    <location>
        <begin position="271"/>
        <end position="469"/>
    </location>
</feature>
<dbReference type="AlphaFoldDB" id="A0A2C7A770"/>